<dbReference type="RefSeq" id="WP_014323086.1">
    <property type="nucleotide sequence ID" value="NC_016803.1"/>
</dbReference>
<dbReference type="CDD" id="cd00009">
    <property type="entry name" value="AAA"/>
    <property type="match status" value="1"/>
</dbReference>
<dbReference type="SMART" id="SM00382">
    <property type="entry name" value="AAA"/>
    <property type="match status" value="1"/>
</dbReference>
<gene>
    <name evidence="2" type="ORF">DND132_2457</name>
</gene>
<dbReference type="InterPro" id="IPR003593">
    <property type="entry name" value="AAA+_ATPase"/>
</dbReference>
<dbReference type="HOGENOM" id="CLU_764454_0_0_7"/>
<dbReference type="GO" id="GO:0016887">
    <property type="term" value="F:ATP hydrolysis activity"/>
    <property type="evidence" value="ECO:0007669"/>
    <property type="project" value="InterPro"/>
</dbReference>
<dbReference type="AlphaFoldDB" id="F0JCI0"/>
<dbReference type="InterPro" id="IPR050764">
    <property type="entry name" value="CbbQ/NirQ/NorQ/GpvN"/>
</dbReference>
<dbReference type="KEGG" id="ddn:DND132_2457"/>
<dbReference type="Pfam" id="PF07728">
    <property type="entry name" value="AAA_5"/>
    <property type="match status" value="1"/>
</dbReference>
<proteinExistence type="predicted"/>
<dbReference type="PANTHER" id="PTHR42759:SF1">
    <property type="entry name" value="MAGNESIUM-CHELATASE SUBUNIT CHLD"/>
    <property type="match status" value="1"/>
</dbReference>
<dbReference type="InterPro" id="IPR027417">
    <property type="entry name" value="P-loop_NTPase"/>
</dbReference>
<evidence type="ECO:0000313" key="3">
    <source>
        <dbReference type="Proteomes" id="UP000007845"/>
    </source>
</evidence>
<dbReference type="GO" id="GO:0005524">
    <property type="term" value="F:ATP binding"/>
    <property type="evidence" value="ECO:0007669"/>
    <property type="project" value="InterPro"/>
</dbReference>
<dbReference type="Proteomes" id="UP000007845">
    <property type="component" value="Chromosome"/>
</dbReference>
<sequence length="362" mass="40926">MTNDNAGLPGIFTTVFHLNPKQGPWRFRAKNIGNRRAPKVILSNDQAIVPGSPCRVRVTRIKGRPRSSRGYIEVRHFSEARFGGDDFFFPEALLRKLEVLLENRMSILLDGPQGSGKTVLARKVAESLGVRFIFFNCSAVYDPTDFLASLQPAEDQSKRTFTWVETDILRALTEAAESNERFLIFLDEFNRCREMARNGVMSALDATRKMFNPVNGEFIPIPENVQWIAAINNGAQFTGTTAVDPAQLDRFAPLKVDYPPPEAEARLLSRTYPDVPLREIRRVVKVAEAIRTDRDLDLDLSMRATQEACLLLSHPIYRHEFPGDPLPEILKDSFCARYQGRWDDPGSDAGMVWLRANRTLEG</sequence>
<dbReference type="OrthoDB" id="5429767at2"/>
<dbReference type="InterPro" id="IPR011704">
    <property type="entry name" value="ATPase_dyneun-rel_AAA"/>
</dbReference>
<dbReference type="Gene3D" id="3.40.50.300">
    <property type="entry name" value="P-loop containing nucleotide triphosphate hydrolases"/>
    <property type="match status" value="1"/>
</dbReference>
<dbReference type="SMR" id="F0JCI0"/>
<dbReference type="PANTHER" id="PTHR42759">
    <property type="entry name" value="MOXR FAMILY PROTEIN"/>
    <property type="match status" value="1"/>
</dbReference>
<accession>F0JCI0</accession>
<dbReference type="eggNOG" id="COG0714">
    <property type="taxonomic scope" value="Bacteria"/>
</dbReference>
<dbReference type="STRING" id="641491.DND132_2457"/>
<protein>
    <submittedName>
        <fullName evidence="2">ATPase associated with various cellular activities AAA_5</fullName>
    </submittedName>
</protein>
<dbReference type="EMBL" id="CP003220">
    <property type="protein sequence ID" value="EGB15660.1"/>
    <property type="molecule type" value="Genomic_DNA"/>
</dbReference>
<feature type="domain" description="AAA+ ATPase" evidence="1">
    <location>
        <begin position="103"/>
        <end position="262"/>
    </location>
</feature>
<reference evidence="2 3" key="1">
    <citation type="journal article" date="2011" name="J. Bacteriol.">
        <title>Genome sequence of the mercury-methylating strain Desulfovibrio desulfuricans ND132.</title>
        <authorList>
            <person name="Brown S.D."/>
            <person name="Gilmour C.C."/>
            <person name="Kucken A.M."/>
            <person name="Wall J.D."/>
            <person name="Elias D.A."/>
            <person name="Brandt C.C."/>
            <person name="Podar M."/>
            <person name="Chertkov O."/>
            <person name="Held B."/>
            <person name="Bruce D.C."/>
            <person name="Detter J.C."/>
            <person name="Tapia R."/>
            <person name="Han C.S."/>
            <person name="Goodwin L.A."/>
            <person name="Cheng J.F."/>
            <person name="Pitluck S."/>
            <person name="Woyke T."/>
            <person name="Mikhailova N."/>
            <person name="Ivanova N.N."/>
            <person name="Han J."/>
            <person name="Lucas S."/>
            <person name="Lapidus A.L."/>
            <person name="Land M.L."/>
            <person name="Hauser L.J."/>
            <person name="Palumbo A.V."/>
        </authorList>
    </citation>
    <scope>NUCLEOTIDE SEQUENCE [LARGE SCALE GENOMIC DNA]</scope>
    <source>
        <strain evidence="2 3">ND132</strain>
    </source>
</reference>
<name>F0JCI0_9BACT</name>
<evidence type="ECO:0000313" key="2">
    <source>
        <dbReference type="EMBL" id="EGB15660.1"/>
    </source>
</evidence>
<organism evidence="2 3">
    <name type="scientific">Pseudodesulfovibrio mercurii</name>
    <dbReference type="NCBI Taxonomy" id="641491"/>
    <lineage>
        <taxon>Bacteria</taxon>
        <taxon>Pseudomonadati</taxon>
        <taxon>Thermodesulfobacteriota</taxon>
        <taxon>Desulfovibrionia</taxon>
        <taxon>Desulfovibrionales</taxon>
        <taxon>Desulfovibrionaceae</taxon>
    </lineage>
</organism>
<dbReference type="SUPFAM" id="SSF52540">
    <property type="entry name" value="P-loop containing nucleoside triphosphate hydrolases"/>
    <property type="match status" value="1"/>
</dbReference>
<keyword evidence="3" id="KW-1185">Reference proteome</keyword>
<evidence type="ECO:0000259" key="1">
    <source>
        <dbReference type="SMART" id="SM00382"/>
    </source>
</evidence>